<evidence type="ECO:0000313" key="4">
    <source>
        <dbReference type="Proteomes" id="UP001208570"/>
    </source>
</evidence>
<name>A0AAD9NC15_9ANNE</name>
<evidence type="ECO:0000313" key="3">
    <source>
        <dbReference type="EMBL" id="KAK2163058.1"/>
    </source>
</evidence>
<sequence>MAAEGILSHILIGRRQRVSVASVSSLLAHVLSGIPQGNVMRPLLFIIFISDMPEASRKSSSSRQSIHTKNTNVNQFSSRDLHSREEEYRRLNAELEAKTATLVQEAETVIGEQSEILSRTTLLDNASTEDLYGFREEDDLHMSDSFSDAIPSSSRSASSQAKVHNEVRAQTHSRPQSKIKQRSAGNKLSASRPKSKSGRSNLAGDVAVPEAFITDFSLKNTITNIEGQLDQDGTPHLDDEDVMPSAAAEMGAEAQIRFLKAKLRVMQEELDHVSAECNTKEEQISQLSGRLKEAEEERGRYQRTSSSQQIQIDKYKKLTEEAKGKADSLENQLSGVKKELESIKRQHKQQASSQSTTEVRLNRALEEVERYKAELAKAKSEVKETKDNEKRKMEQLMSENKRLEKQKNELMTGFKKQLKLIDILKRQKMHIESAKMLAFSEEEFVKALEWGQ</sequence>
<dbReference type="AlphaFoldDB" id="A0AAD9NC15"/>
<feature type="coiled-coil region" evidence="1">
    <location>
        <begin position="249"/>
        <end position="413"/>
    </location>
</feature>
<organism evidence="3 4">
    <name type="scientific">Paralvinella palmiformis</name>
    <dbReference type="NCBI Taxonomy" id="53620"/>
    <lineage>
        <taxon>Eukaryota</taxon>
        <taxon>Metazoa</taxon>
        <taxon>Spiralia</taxon>
        <taxon>Lophotrochozoa</taxon>
        <taxon>Annelida</taxon>
        <taxon>Polychaeta</taxon>
        <taxon>Sedentaria</taxon>
        <taxon>Canalipalpata</taxon>
        <taxon>Terebellida</taxon>
        <taxon>Terebelliformia</taxon>
        <taxon>Alvinellidae</taxon>
        <taxon>Paralvinella</taxon>
    </lineage>
</organism>
<feature type="region of interest" description="Disordered" evidence="2">
    <location>
        <begin position="143"/>
        <end position="203"/>
    </location>
</feature>
<evidence type="ECO:0008006" key="5">
    <source>
        <dbReference type="Google" id="ProtNLM"/>
    </source>
</evidence>
<accession>A0AAD9NC15</accession>
<dbReference type="SUPFAM" id="SSF57997">
    <property type="entry name" value="Tropomyosin"/>
    <property type="match status" value="1"/>
</dbReference>
<feature type="compositionally biased region" description="Polar residues" evidence="2">
    <location>
        <begin position="67"/>
        <end position="78"/>
    </location>
</feature>
<evidence type="ECO:0000256" key="1">
    <source>
        <dbReference type="SAM" id="Coils"/>
    </source>
</evidence>
<dbReference type="EMBL" id="JAODUP010000086">
    <property type="protein sequence ID" value="KAK2163058.1"/>
    <property type="molecule type" value="Genomic_DNA"/>
</dbReference>
<proteinExistence type="predicted"/>
<keyword evidence="4" id="KW-1185">Reference proteome</keyword>
<reference evidence="3" key="1">
    <citation type="journal article" date="2023" name="Mol. Biol. Evol.">
        <title>Third-Generation Sequencing Reveals the Adaptive Role of the Epigenome in Three Deep-Sea Polychaetes.</title>
        <authorList>
            <person name="Perez M."/>
            <person name="Aroh O."/>
            <person name="Sun Y."/>
            <person name="Lan Y."/>
            <person name="Juniper S.K."/>
            <person name="Young C.R."/>
            <person name="Angers B."/>
            <person name="Qian P.Y."/>
        </authorList>
    </citation>
    <scope>NUCLEOTIDE SEQUENCE</scope>
    <source>
        <strain evidence="3">P08H-3</strain>
    </source>
</reference>
<dbReference type="PANTHER" id="PTHR23313">
    <property type="entry name" value="TSEC1-RELATED"/>
    <property type="match status" value="1"/>
</dbReference>
<keyword evidence="1" id="KW-0175">Coiled coil</keyword>
<feature type="region of interest" description="Disordered" evidence="2">
    <location>
        <begin position="59"/>
        <end position="81"/>
    </location>
</feature>
<dbReference type="PANTHER" id="PTHR23313:SF0">
    <property type="entry name" value="TESTIS-EXPRESSED PROTEIN 9"/>
    <property type="match status" value="1"/>
</dbReference>
<gene>
    <name evidence="3" type="ORF">LSH36_86g02049</name>
</gene>
<feature type="compositionally biased region" description="Low complexity" evidence="2">
    <location>
        <begin position="143"/>
        <end position="159"/>
    </location>
</feature>
<dbReference type="Gene3D" id="1.10.287.1490">
    <property type="match status" value="1"/>
</dbReference>
<evidence type="ECO:0000256" key="2">
    <source>
        <dbReference type="SAM" id="MobiDB-lite"/>
    </source>
</evidence>
<protein>
    <recommendedName>
        <fullName evidence="5">Testis expressed 9</fullName>
    </recommendedName>
</protein>
<comment type="caution">
    <text evidence="3">The sequence shown here is derived from an EMBL/GenBank/DDBJ whole genome shotgun (WGS) entry which is preliminary data.</text>
</comment>
<dbReference type="Proteomes" id="UP001208570">
    <property type="component" value="Unassembled WGS sequence"/>
</dbReference>